<accession>A0ABQ4T7A7</accession>
<dbReference type="PANTHER" id="PTHR43175:SF3">
    <property type="entry name" value="CARBON DISULFIDE HYDROLASE"/>
    <property type="match status" value="1"/>
</dbReference>
<keyword evidence="6" id="KW-1185">Reference proteome</keyword>
<gene>
    <name evidence="5" type="primary">mtcA1</name>
    <name evidence="5" type="ORF">LKMONMHP_1358</name>
</gene>
<evidence type="ECO:0000313" key="6">
    <source>
        <dbReference type="Proteomes" id="UP001055156"/>
    </source>
</evidence>
<reference evidence="5" key="1">
    <citation type="journal article" date="2021" name="Front. Microbiol.">
        <title>Comprehensive Comparative Genomics and Phenotyping of Methylobacterium Species.</title>
        <authorList>
            <person name="Alessa O."/>
            <person name="Ogura Y."/>
            <person name="Fujitani Y."/>
            <person name="Takami H."/>
            <person name="Hayashi T."/>
            <person name="Sahin N."/>
            <person name="Tani A."/>
        </authorList>
    </citation>
    <scope>NUCLEOTIDE SEQUENCE</scope>
    <source>
        <strain evidence="5">NBRC 15689</strain>
    </source>
</reference>
<evidence type="ECO:0000256" key="4">
    <source>
        <dbReference type="ARBA" id="ARBA00022833"/>
    </source>
</evidence>
<evidence type="ECO:0000256" key="1">
    <source>
        <dbReference type="ARBA" id="ARBA00001947"/>
    </source>
</evidence>
<reference evidence="5" key="2">
    <citation type="submission" date="2021-08" db="EMBL/GenBank/DDBJ databases">
        <authorList>
            <person name="Tani A."/>
            <person name="Ola A."/>
            <person name="Ogura Y."/>
            <person name="Katsura K."/>
            <person name="Hayashi T."/>
        </authorList>
    </citation>
    <scope>NUCLEOTIDE SEQUENCE</scope>
    <source>
        <strain evidence="5">NBRC 15689</strain>
    </source>
</reference>
<keyword evidence="3" id="KW-0479">Metal-binding</keyword>
<name>A0ABQ4T7A7_METOR</name>
<dbReference type="Proteomes" id="UP001055156">
    <property type="component" value="Unassembled WGS sequence"/>
</dbReference>
<proteinExistence type="inferred from homology"/>
<organism evidence="5 6">
    <name type="scientific">Methylobacterium organophilum</name>
    <dbReference type="NCBI Taxonomy" id="410"/>
    <lineage>
        <taxon>Bacteria</taxon>
        <taxon>Pseudomonadati</taxon>
        <taxon>Pseudomonadota</taxon>
        <taxon>Alphaproteobacteria</taxon>
        <taxon>Hyphomicrobiales</taxon>
        <taxon>Methylobacteriaceae</taxon>
        <taxon>Methylobacterium</taxon>
    </lineage>
</organism>
<dbReference type="PANTHER" id="PTHR43175">
    <property type="entry name" value="CARBONIC ANHYDRASE"/>
    <property type="match status" value="1"/>
</dbReference>
<comment type="caution">
    <text evidence="5">The sequence shown here is derived from an EMBL/GenBank/DDBJ whole genome shotgun (WGS) entry which is preliminary data.</text>
</comment>
<dbReference type="SUPFAM" id="SSF53056">
    <property type="entry name" value="beta-carbonic anhydrase, cab"/>
    <property type="match status" value="1"/>
</dbReference>
<evidence type="ECO:0000256" key="2">
    <source>
        <dbReference type="ARBA" id="ARBA00006217"/>
    </source>
</evidence>
<dbReference type="CDD" id="cd03379">
    <property type="entry name" value="beta_CA_cladeD"/>
    <property type="match status" value="1"/>
</dbReference>
<dbReference type="SMART" id="SM00947">
    <property type="entry name" value="Pro_CA"/>
    <property type="match status" value="1"/>
</dbReference>
<dbReference type="InterPro" id="IPR036874">
    <property type="entry name" value="Carbonic_anhydrase_sf"/>
</dbReference>
<dbReference type="RefSeq" id="WP_238310489.1">
    <property type="nucleotide sequence ID" value="NZ_BPQV01000003.1"/>
</dbReference>
<sequence>MPDPATPPVYEEVLAANAAYAAGFDKGDLALPPARRFAILTCMDARLDPAKYAGLSEGDAHVIRNAGGRASDDAIRSLVISHKLLGTRAWFVVHHSDCGMEFFTNAIIGDLLEDSLETAALEDGAWVNPHHGGGSAAGKAIDWLTISDRLGSVAADVRRIRAHPLVPGHIPIFGFVYDVATGRLLEVAAASEAGRPTAEPPGA</sequence>
<evidence type="ECO:0000256" key="3">
    <source>
        <dbReference type="ARBA" id="ARBA00022723"/>
    </source>
</evidence>
<dbReference type="EMBL" id="BPQV01000003">
    <property type="protein sequence ID" value="GJE26507.1"/>
    <property type="molecule type" value="Genomic_DNA"/>
</dbReference>
<keyword evidence="4" id="KW-0862">Zinc</keyword>
<evidence type="ECO:0000313" key="5">
    <source>
        <dbReference type="EMBL" id="GJE26507.1"/>
    </source>
</evidence>
<dbReference type="Pfam" id="PF00484">
    <property type="entry name" value="Pro_CA"/>
    <property type="match status" value="1"/>
</dbReference>
<comment type="cofactor">
    <cofactor evidence="1">
        <name>Zn(2+)</name>
        <dbReference type="ChEBI" id="CHEBI:29105"/>
    </cofactor>
</comment>
<dbReference type="InterPro" id="IPR001765">
    <property type="entry name" value="Carbonic_anhydrase"/>
</dbReference>
<comment type="similarity">
    <text evidence="2">Belongs to the beta-class carbonic anhydrase family.</text>
</comment>
<protein>
    <submittedName>
        <fullName evidence="5">Beta-carbonic anhydrase 1</fullName>
    </submittedName>
</protein>
<dbReference type="Gene3D" id="3.40.1050.10">
    <property type="entry name" value="Carbonic anhydrase"/>
    <property type="match status" value="1"/>
</dbReference>